<feature type="compositionally biased region" description="Basic and acidic residues" evidence="2">
    <location>
        <begin position="729"/>
        <end position="741"/>
    </location>
</feature>
<proteinExistence type="predicted"/>
<organism evidence="4 5">
    <name type="scientific">Gemmobacter aquaticus</name>
    <dbReference type="NCBI Taxonomy" id="490185"/>
    <lineage>
        <taxon>Bacteria</taxon>
        <taxon>Pseudomonadati</taxon>
        <taxon>Pseudomonadota</taxon>
        <taxon>Alphaproteobacteria</taxon>
        <taxon>Rhodobacterales</taxon>
        <taxon>Paracoccaceae</taxon>
        <taxon>Gemmobacter</taxon>
    </lineage>
</organism>
<reference evidence="4 5" key="1">
    <citation type="journal article" date="2014" name="Int. J. Syst. Evol. Microbiol.">
        <title>Complete genome sequence of Corynebacterium casei LMG S-19264T (=DSM 44701T), isolated from a smear-ripened cheese.</title>
        <authorList>
            <consortium name="US DOE Joint Genome Institute (JGI-PGF)"/>
            <person name="Walter F."/>
            <person name="Albersmeier A."/>
            <person name="Kalinowski J."/>
            <person name="Ruckert C."/>
        </authorList>
    </citation>
    <scope>NUCLEOTIDE SEQUENCE [LARGE SCALE GENOMIC DNA]</scope>
    <source>
        <strain evidence="4 5">CGMCC 1.7029</strain>
    </source>
</reference>
<keyword evidence="1" id="KW-0175">Coiled coil</keyword>
<dbReference type="EMBL" id="BMLP01000006">
    <property type="protein sequence ID" value="GGO35238.1"/>
    <property type="molecule type" value="Genomic_DNA"/>
</dbReference>
<sequence>MEPTSTPEVLHRIRWPLRLTWAGLWAERLSRAFWPLWTVILVGLSFLSFGIQDMLPLEVAWGGLVALLVAAIASLVLGARRFRMPRRVEALARLDASMPGQPISALADDQAIGSSDPASVAVWQAHRARMAARARAAQAVKPDLQLSIRDVFGLRYMALTMLVLALMFGSLWRVASVSGLAPGAAEAMMNGPTWEGWAQPPLHTGKPALYLNDIPEGTLELPQGTRIQVRLYGPVGSLTLSETVSGATTPPPASDLSQNFEVMQSGAVTISGTGGREWRIVALRDAAPRVAVLREISRERDGRMKMPFSAEDDHGITGGTATVTLDLAQVDRRFGLTIDPEPREPLVIDLPLPISGNRAKFEAALEEDLSQHPFANLPVQVRLDVNDALGQTGQSELMATILPGKRFFDPLAAAIIEMRRDLLWNRANAPRAAQILHAVTHLPDDLIRDEKTFERLKAAMATLSASASTLSVEQRDALAVELWEIALLVEEGDLASARERLQRAQERLNEAIRNGADPSEIQELMDELREATRDYMQLLAEEAERNPDGDSAQAGEQMEITGDQIQKMMDEIQRLMEEGKMAEAAQAMAMLQQLLENLQMTEGQGGSGGPQMPGMKGLQDTLRDQQGLSDEAFRELQQGDGEQGQPGEQQDGQNGEQQGEGGEGQDGGSLADRQQALRDRLDGLSRGPLPGPGTEQGDAGRDSLNEAERQMREAERALREGDLSGALDRQAEAMDRMRDGMRALNEAQSQQDRQTQGESGAQDGGNGASEAGRDPLGRETGNAGRIGSDRNLLQGQDIQRRAQDLLDEIRRRAGEQQRADNERDYLKRLLDLF</sequence>
<accession>A0A917YKT4</accession>
<dbReference type="OrthoDB" id="8477685at2"/>
<keyword evidence="3" id="KW-0812">Transmembrane</keyword>
<evidence type="ECO:0000256" key="3">
    <source>
        <dbReference type="SAM" id="Phobius"/>
    </source>
</evidence>
<feature type="compositionally biased region" description="Low complexity" evidence="2">
    <location>
        <begin position="638"/>
        <end position="657"/>
    </location>
</feature>
<feature type="transmembrane region" description="Helical" evidence="3">
    <location>
        <begin position="154"/>
        <end position="172"/>
    </location>
</feature>
<protein>
    <submittedName>
        <fullName evidence="4">ATPase</fullName>
    </submittedName>
</protein>
<dbReference type="AlphaFoldDB" id="A0A917YKT4"/>
<feature type="transmembrane region" description="Helical" evidence="3">
    <location>
        <begin position="57"/>
        <end position="77"/>
    </location>
</feature>
<feature type="compositionally biased region" description="Basic and acidic residues" evidence="2">
    <location>
        <begin position="698"/>
        <end position="722"/>
    </location>
</feature>
<dbReference type="Pfam" id="PF13779">
    <property type="entry name" value="DUF4175"/>
    <property type="match status" value="1"/>
</dbReference>
<gene>
    <name evidence="4" type="ORF">GCM10010991_27210</name>
</gene>
<evidence type="ECO:0000256" key="2">
    <source>
        <dbReference type="SAM" id="MobiDB-lite"/>
    </source>
</evidence>
<evidence type="ECO:0000256" key="1">
    <source>
        <dbReference type="SAM" id="Coils"/>
    </source>
</evidence>
<feature type="transmembrane region" description="Helical" evidence="3">
    <location>
        <begin position="32"/>
        <end position="51"/>
    </location>
</feature>
<feature type="region of interest" description="Disordered" evidence="2">
    <location>
        <begin position="637"/>
        <end position="797"/>
    </location>
</feature>
<name>A0A917YKT4_9RHOB</name>
<feature type="compositionally biased region" description="Gly residues" evidence="2">
    <location>
        <begin position="658"/>
        <end position="667"/>
    </location>
</feature>
<dbReference type="InterPro" id="IPR012683">
    <property type="entry name" value="CHP02302_TM"/>
</dbReference>
<evidence type="ECO:0000313" key="5">
    <source>
        <dbReference type="Proteomes" id="UP000598196"/>
    </source>
</evidence>
<dbReference type="Proteomes" id="UP000598196">
    <property type="component" value="Unassembled WGS sequence"/>
</dbReference>
<keyword evidence="3" id="KW-1133">Transmembrane helix</keyword>
<keyword evidence="5" id="KW-1185">Reference proteome</keyword>
<dbReference type="RefSeq" id="WP_146287410.1">
    <property type="nucleotide sequence ID" value="NZ_BMLP01000006.1"/>
</dbReference>
<feature type="coiled-coil region" evidence="1">
    <location>
        <begin position="487"/>
        <end position="604"/>
    </location>
</feature>
<feature type="compositionally biased region" description="Polar residues" evidence="2">
    <location>
        <begin position="746"/>
        <end position="759"/>
    </location>
</feature>
<evidence type="ECO:0000313" key="4">
    <source>
        <dbReference type="EMBL" id="GGO35238.1"/>
    </source>
</evidence>
<comment type="caution">
    <text evidence="4">The sequence shown here is derived from an EMBL/GenBank/DDBJ whole genome shotgun (WGS) entry which is preliminary data.</text>
</comment>
<keyword evidence="3" id="KW-0472">Membrane</keyword>